<keyword evidence="6" id="KW-0804">Transcription</keyword>
<dbReference type="SUPFAM" id="SSF101898">
    <property type="entry name" value="NHL repeat"/>
    <property type="match status" value="1"/>
</dbReference>
<protein>
    <recommendedName>
        <fullName evidence="2">histidine kinase</fullName>
        <ecNumber evidence="2">2.7.13.3</ecNumber>
    </recommendedName>
</protein>
<dbReference type="PANTHER" id="PTHR43547:SF2">
    <property type="entry name" value="HYBRID SIGNAL TRANSDUCTION HISTIDINE KINASE C"/>
    <property type="match status" value="1"/>
</dbReference>
<evidence type="ECO:0000256" key="8">
    <source>
        <dbReference type="SAM" id="Phobius"/>
    </source>
</evidence>
<dbReference type="InterPro" id="IPR004358">
    <property type="entry name" value="Sig_transdc_His_kin-like_C"/>
</dbReference>
<keyword evidence="5" id="KW-0238">DNA-binding</keyword>
<evidence type="ECO:0000256" key="6">
    <source>
        <dbReference type="ARBA" id="ARBA00023163"/>
    </source>
</evidence>
<evidence type="ECO:0000256" key="7">
    <source>
        <dbReference type="PROSITE-ProRule" id="PRU00169"/>
    </source>
</evidence>
<dbReference type="InterPro" id="IPR011006">
    <property type="entry name" value="CheY-like_superfamily"/>
</dbReference>
<sequence length="1320" mass="149368">MKYLLYVLLFLNTAWIHAHSIDSLHFSNYSIADGLADSTITDIAQDDDNFLWLLTEEGLYRFDGQHFMSIGSQFGIPENLVISSLQSDSAGNIWVLGQKQVFLLEPRKQVFRRFISFPEPKKAYSLPFSNMFETSTQTLLINLGNQLLTIDIATLNAHFVDLELKTITTISEYQGNILLGCEKGLYYFASKVLSKQISQNTEIVPLRVEKSALNRNLDFTVTSLAVLDEKLYVGTQNNGVFELDKNLSQTRFLNTQSPSKLSSNKVKDISVIDEQLWIGYYSDGIDVIANEQVVKRLKFDNSDPHSIQSNAINVIFKSHNNDVWIGTNRGGLAHYRDYTKNIYHLKHSLKATSPISGNDVTAIAVDKYNRGWLAAYSDGISVYNPDTRKSILINPELAGIKVIDMVIDNQHAWVLNENGISKINVDSLKVEKTFTVNNSSLVANDTVKWIELGNNKALISHQNYGISIFDKSTQTFSNYQTTNAPLHTNNFFTAYRQERFVWIASTMGIHAYDSIKHVFTYYRYSQGDVFNKVNHITENSEGNLILSTNQGVYQFNPLNKVTTNIGVPETIQTTNIQATLVTGDGTYWSTTKQGLFRYRLHLDKVTWFTEEDGLQGNYFNQGVAYLNSRGAYVFSGLNGISVLYPKEYDKPDANIVLSKLFITFNDGTEKTFIRNNFDNIEFEKPINSIEFTFGDTAFINNTNTSISLDNNGAINRLDGFSLTFTPKAGLNTIAFFNDGGYDNTFANGNTFTFTNPYPFYSDTGFLIAVFLLVLLLLSFVYKLNTKSIQGKKTALEEVVKQRTAELHRQNQLAQEQANKLSHTIKEKNSIFETVSHELRTPLTLILGPINQLSQSDVSPEELQQNLKIVARNAKKLNFLVNKIFELSLSTQLGYRGKEDTFSDLSFAINSQMETFIPFAQNKNITLTGPQFETLEVKASLYEIQSIISNLLLNALQYTPKNGRIDLSVEVDSYLIKLHIRDTGIGIEHANINKIFDRFYRSEQAQNMFKDGAGLGLFMVSEMLKKIDADISVVSSPGEGSCFTLSFPNLKKQHLIPITHDQNDKPKVLVIDDNPEILTYIELVMKKSFQVTLLSSPTDAILTAQELDPDLIITDIMMPEIDGITLTKNFKKEPLLSHIPIILLSAKTDHEDIVEGLKLETADYIRKPFNNEELRLKALNIISSRKQRLASKQKALSSPELVDEKEVETSDFINRLCDILEENYMNADYSVKELSECVGIGDRQLLRRLKSEIGLSPNEFLRNFRLRKAAILLKEDKSISYVAYDTGFTSPSYFSTCFKKLYGETPKQYVQKQSNQLMHDD</sequence>
<reference evidence="13" key="1">
    <citation type="submission" date="2022-07" db="EMBL/GenBank/DDBJ databases">
        <title>Characterization of the Novel Bacterium Alteromonas immobilis LMIT006 and Alteromonas gregis LMIT007.</title>
        <authorList>
            <person name="Lin X."/>
        </authorList>
    </citation>
    <scope>NUCLEOTIDE SEQUENCE</scope>
    <source>
        <strain evidence="13">LMIT007</strain>
    </source>
</reference>
<comment type="caution">
    <text evidence="13">The sequence shown here is derived from an EMBL/GenBank/DDBJ whole genome shotgun (WGS) entry which is preliminary data.</text>
</comment>
<name>A0AA41X3Z8_9ALTE</name>
<dbReference type="Gene3D" id="3.30.565.10">
    <property type="entry name" value="Histidine kinase-like ATPase, C-terminal domain"/>
    <property type="match status" value="1"/>
</dbReference>
<dbReference type="RefSeq" id="WP_254099293.1">
    <property type="nucleotide sequence ID" value="NZ_JANATA010000005.1"/>
</dbReference>
<dbReference type="SUPFAM" id="SSF63829">
    <property type="entry name" value="Calcium-dependent phosphotriesterase"/>
    <property type="match status" value="1"/>
</dbReference>
<keyword evidence="3 7" id="KW-0597">Phosphoprotein</keyword>
<organism evidence="13 14">
    <name type="scientific">Opacimonas viscosa</name>
    <dbReference type="NCBI Taxonomy" id="2961944"/>
    <lineage>
        <taxon>Bacteria</taxon>
        <taxon>Pseudomonadati</taxon>
        <taxon>Pseudomonadota</taxon>
        <taxon>Gammaproteobacteria</taxon>
        <taxon>Alteromonadales</taxon>
        <taxon>Alteromonadaceae</taxon>
        <taxon>Opacimonas</taxon>
    </lineage>
</organism>
<dbReference type="Pfam" id="PF12833">
    <property type="entry name" value="HTH_18"/>
    <property type="match status" value="1"/>
</dbReference>
<dbReference type="Pfam" id="PF00512">
    <property type="entry name" value="HisKA"/>
    <property type="match status" value="1"/>
</dbReference>
<dbReference type="GO" id="GO:0003700">
    <property type="term" value="F:DNA-binding transcription factor activity"/>
    <property type="evidence" value="ECO:0007669"/>
    <property type="project" value="InterPro"/>
</dbReference>
<dbReference type="Gene3D" id="1.10.10.60">
    <property type="entry name" value="Homeodomain-like"/>
    <property type="match status" value="1"/>
</dbReference>
<evidence type="ECO:0000256" key="3">
    <source>
        <dbReference type="ARBA" id="ARBA00022553"/>
    </source>
</evidence>
<evidence type="ECO:0000259" key="12">
    <source>
        <dbReference type="PROSITE" id="PS50110"/>
    </source>
</evidence>
<feature type="chain" id="PRO_5041243281" description="histidine kinase" evidence="9">
    <location>
        <begin position="19"/>
        <end position="1320"/>
    </location>
</feature>
<dbReference type="InterPro" id="IPR009057">
    <property type="entry name" value="Homeodomain-like_sf"/>
</dbReference>
<accession>A0AA41X3Z8</accession>
<evidence type="ECO:0000259" key="11">
    <source>
        <dbReference type="PROSITE" id="PS50109"/>
    </source>
</evidence>
<dbReference type="SMART" id="SM00388">
    <property type="entry name" value="HisKA"/>
    <property type="match status" value="1"/>
</dbReference>
<dbReference type="CDD" id="cd00082">
    <property type="entry name" value="HisKA"/>
    <property type="match status" value="1"/>
</dbReference>
<dbReference type="CDD" id="cd17574">
    <property type="entry name" value="REC_OmpR"/>
    <property type="match status" value="1"/>
</dbReference>
<dbReference type="InterPro" id="IPR001789">
    <property type="entry name" value="Sig_transdc_resp-reg_receiver"/>
</dbReference>
<feature type="transmembrane region" description="Helical" evidence="8">
    <location>
        <begin position="764"/>
        <end position="783"/>
    </location>
</feature>
<dbReference type="InterPro" id="IPR018060">
    <property type="entry name" value="HTH_AraC"/>
</dbReference>
<dbReference type="SUPFAM" id="SSF55874">
    <property type="entry name" value="ATPase domain of HSP90 chaperone/DNA topoisomerase II/histidine kinase"/>
    <property type="match status" value="1"/>
</dbReference>
<dbReference type="EMBL" id="JANATA010000005">
    <property type="protein sequence ID" value="MCP3428189.1"/>
    <property type="molecule type" value="Genomic_DNA"/>
</dbReference>
<dbReference type="Gene3D" id="3.40.50.2300">
    <property type="match status" value="1"/>
</dbReference>
<comment type="catalytic activity">
    <reaction evidence="1">
        <text>ATP + protein L-histidine = ADP + protein N-phospho-L-histidine.</text>
        <dbReference type="EC" id="2.7.13.3"/>
    </reaction>
</comment>
<dbReference type="InterPro" id="IPR036097">
    <property type="entry name" value="HisK_dim/P_sf"/>
</dbReference>
<evidence type="ECO:0000256" key="9">
    <source>
        <dbReference type="SAM" id="SignalP"/>
    </source>
</evidence>
<keyword evidence="14" id="KW-1185">Reference proteome</keyword>
<feature type="modified residue" description="4-aspartylphosphate" evidence="7">
    <location>
        <position position="1114"/>
    </location>
</feature>
<evidence type="ECO:0000256" key="2">
    <source>
        <dbReference type="ARBA" id="ARBA00012438"/>
    </source>
</evidence>
<evidence type="ECO:0000259" key="10">
    <source>
        <dbReference type="PROSITE" id="PS01124"/>
    </source>
</evidence>
<feature type="domain" description="Response regulatory" evidence="12">
    <location>
        <begin position="1066"/>
        <end position="1181"/>
    </location>
</feature>
<dbReference type="InterPro" id="IPR036890">
    <property type="entry name" value="HATPase_C_sf"/>
</dbReference>
<dbReference type="Gene3D" id="2.130.10.10">
    <property type="entry name" value="YVTN repeat-like/Quinoprotein amine dehydrogenase"/>
    <property type="match status" value="2"/>
</dbReference>
<evidence type="ECO:0000313" key="14">
    <source>
        <dbReference type="Proteomes" id="UP001165413"/>
    </source>
</evidence>
<feature type="domain" description="Histidine kinase" evidence="11">
    <location>
        <begin position="833"/>
        <end position="1050"/>
    </location>
</feature>
<gene>
    <name evidence="13" type="ORF">NLF92_04440</name>
</gene>
<dbReference type="Pfam" id="PF00072">
    <property type="entry name" value="Response_reg"/>
    <property type="match status" value="1"/>
</dbReference>
<dbReference type="InterPro" id="IPR018062">
    <property type="entry name" value="HTH_AraC-typ_CS"/>
</dbReference>
<dbReference type="InterPro" id="IPR003594">
    <property type="entry name" value="HATPase_dom"/>
</dbReference>
<evidence type="ECO:0000313" key="13">
    <source>
        <dbReference type="EMBL" id="MCP3428189.1"/>
    </source>
</evidence>
<dbReference type="SUPFAM" id="SSF46689">
    <property type="entry name" value="Homeodomain-like"/>
    <property type="match status" value="1"/>
</dbReference>
<dbReference type="SMART" id="SM00342">
    <property type="entry name" value="HTH_ARAC"/>
    <property type="match status" value="1"/>
</dbReference>
<dbReference type="SMART" id="SM00387">
    <property type="entry name" value="HATPase_c"/>
    <property type="match status" value="1"/>
</dbReference>
<dbReference type="PROSITE" id="PS50110">
    <property type="entry name" value="RESPONSE_REGULATORY"/>
    <property type="match status" value="1"/>
</dbReference>
<proteinExistence type="predicted"/>
<dbReference type="PRINTS" id="PR00344">
    <property type="entry name" value="BCTRLSENSOR"/>
</dbReference>
<dbReference type="Pfam" id="PF02518">
    <property type="entry name" value="HATPase_c"/>
    <property type="match status" value="1"/>
</dbReference>
<dbReference type="SMART" id="SM00448">
    <property type="entry name" value="REC"/>
    <property type="match status" value="1"/>
</dbReference>
<evidence type="ECO:0000256" key="5">
    <source>
        <dbReference type="ARBA" id="ARBA00023125"/>
    </source>
</evidence>
<keyword evidence="8" id="KW-1133">Transmembrane helix</keyword>
<keyword evidence="8" id="KW-0812">Transmembrane</keyword>
<dbReference type="Gene3D" id="1.10.287.130">
    <property type="match status" value="1"/>
</dbReference>
<dbReference type="Proteomes" id="UP001165413">
    <property type="component" value="Unassembled WGS sequence"/>
</dbReference>
<dbReference type="InterPro" id="IPR015943">
    <property type="entry name" value="WD40/YVTN_repeat-like_dom_sf"/>
</dbReference>
<dbReference type="PROSITE" id="PS00041">
    <property type="entry name" value="HTH_ARAC_FAMILY_1"/>
    <property type="match status" value="1"/>
</dbReference>
<feature type="signal peptide" evidence="9">
    <location>
        <begin position="1"/>
        <end position="18"/>
    </location>
</feature>
<evidence type="ECO:0000256" key="4">
    <source>
        <dbReference type="ARBA" id="ARBA00023015"/>
    </source>
</evidence>
<keyword evidence="8" id="KW-0472">Membrane</keyword>
<keyword evidence="4" id="KW-0805">Transcription regulation</keyword>
<keyword evidence="9" id="KW-0732">Signal</keyword>
<dbReference type="PROSITE" id="PS50109">
    <property type="entry name" value="HIS_KIN"/>
    <property type="match status" value="1"/>
</dbReference>
<dbReference type="SUPFAM" id="SSF47384">
    <property type="entry name" value="Homodimeric domain of signal transducing histidine kinase"/>
    <property type="match status" value="1"/>
</dbReference>
<dbReference type="PANTHER" id="PTHR43547">
    <property type="entry name" value="TWO-COMPONENT HISTIDINE KINASE"/>
    <property type="match status" value="1"/>
</dbReference>
<dbReference type="EC" id="2.7.13.3" evidence="2"/>
<dbReference type="PROSITE" id="PS01124">
    <property type="entry name" value="HTH_ARAC_FAMILY_2"/>
    <property type="match status" value="1"/>
</dbReference>
<dbReference type="GO" id="GO:0043565">
    <property type="term" value="F:sequence-specific DNA binding"/>
    <property type="evidence" value="ECO:0007669"/>
    <property type="project" value="InterPro"/>
</dbReference>
<dbReference type="InterPro" id="IPR003661">
    <property type="entry name" value="HisK_dim/P_dom"/>
</dbReference>
<dbReference type="InterPro" id="IPR005467">
    <property type="entry name" value="His_kinase_dom"/>
</dbReference>
<dbReference type="GO" id="GO:0000155">
    <property type="term" value="F:phosphorelay sensor kinase activity"/>
    <property type="evidence" value="ECO:0007669"/>
    <property type="project" value="InterPro"/>
</dbReference>
<feature type="domain" description="HTH araC/xylS-type" evidence="10">
    <location>
        <begin position="1213"/>
        <end position="1311"/>
    </location>
</feature>
<dbReference type="SUPFAM" id="SSF52172">
    <property type="entry name" value="CheY-like"/>
    <property type="match status" value="1"/>
</dbReference>
<evidence type="ECO:0000256" key="1">
    <source>
        <dbReference type="ARBA" id="ARBA00000085"/>
    </source>
</evidence>